<dbReference type="GO" id="GO:0003824">
    <property type="term" value="F:catalytic activity"/>
    <property type="evidence" value="ECO:0007669"/>
    <property type="project" value="InterPro"/>
</dbReference>
<evidence type="ECO:0000313" key="2">
    <source>
        <dbReference type="EMBL" id="CAF1415277.1"/>
    </source>
</evidence>
<feature type="domain" description="Reverse transcriptase" evidence="1">
    <location>
        <begin position="482"/>
        <end position="759"/>
    </location>
</feature>
<dbReference type="Gene3D" id="3.60.10.10">
    <property type="entry name" value="Endonuclease/exonuclease/phosphatase"/>
    <property type="match status" value="1"/>
</dbReference>
<accession>A0A815ME89</accession>
<sequence>MVEEWHGAGSISSCLHQWSTFGKQLGPMHYSGLQVLYFNVQGVKTRWNEVTALTLKYQFDIMILGEVGSVDFAVLEATFISFQSCYQAGENSHDGVLILIRNGLSFSRIKCTTPNVIAIDIHLENDLRIVGLYAPASKTWDWEDLTPQITPRSVIFGDFNVDFDQDKNKAGDLLKWADQVGLAPYVTDACTSRRSKRKIDYAFSSGIQVTVDTYEGSTRSDHKPVIGFISCEYNETEYVSKTSWKAFDMFLSYAYGLWELYWSTNDMNDTYDAFIQWLVAVKARCSKSILKKKARLSIPKDIQELLMQGRDLACKASRKGCIYLREEARRLRSLARSKLKTFRQDQLTKHLDNRHKPGNGSLLYWNHVKKHFRVGSARLRGFTRSDGEVTKDSEVMVEAAADFYEKLFGEPAVMRPHPYVDTEIPVFTNQHEPIPPVTYPEILKSLSGRLKKRSIDAHGISPILIGHIPNTYWHLMSKLYNYSFATCFMPSRFKDVRIILLAKKDAICTPDLTRPIALLDSFLKVQERLFLNRFRSVLKDLGILPDSQSGFRPGHRLQTRVLLLIEQISSYMSNSSPVATVFVDFKSAFDQIWFEGCIGKLRRMGIPLAYVNWIQAWLLGRRCTIEINGKRSRWFSVMRGGPQGSCFTPTLFITYHADMGDFLPSTLSFFFADDLAAVLAGQMGVRYTDQCMDLERRLSILFEYLEYYSILSVQPINYSKTQAMWSARAVAYPDPMPRLGCGGQEILWVNSYKYLGYLITTKLGWGKIINRTFMKIRQQAAIINSIKFNGATSRGLRRSLFSTFIIPFFTWVYALHPLFTDHQRSRINRFYYTVLKRTLRCLQWNNHLFAYAFDERSFDDNCYAYWMKYLKVLSHSLDGFLLIEQMYLNEHRLAWRDGNRPIRCLRRSVRFVQHIDVFSRAMEWISNHGTADSIAIFDNEDIICLAEFPESF</sequence>
<dbReference type="PANTHER" id="PTHR36688">
    <property type="entry name" value="ENDO/EXONUCLEASE/PHOSPHATASE DOMAIN-CONTAINING PROTEIN"/>
    <property type="match status" value="1"/>
</dbReference>
<evidence type="ECO:0000313" key="3">
    <source>
        <dbReference type="EMBL" id="CAF1533911.1"/>
    </source>
</evidence>
<dbReference type="SUPFAM" id="SSF56672">
    <property type="entry name" value="DNA/RNA polymerases"/>
    <property type="match status" value="1"/>
</dbReference>
<evidence type="ECO:0000313" key="4">
    <source>
        <dbReference type="Proteomes" id="UP000663828"/>
    </source>
</evidence>
<dbReference type="Pfam" id="PF00078">
    <property type="entry name" value="RVT_1"/>
    <property type="match status" value="1"/>
</dbReference>
<dbReference type="AlphaFoldDB" id="A0A815ME89"/>
<dbReference type="InterPro" id="IPR043502">
    <property type="entry name" value="DNA/RNA_pol_sf"/>
</dbReference>
<gene>
    <name evidence="3" type="ORF">EDS130_LOCUS44794</name>
    <name evidence="2" type="ORF">XAT740_LOCUS34900</name>
</gene>
<dbReference type="Proteomes" id="UP000663852">
    <property type="component" value="Unassembled WGS sequence"/>
</dbReference>
<dbReference type="Proteomes" id="UP000663828">
    <property type="component" value="Unassembled WGS sequence"/>
</dbReference>
<dbReference type="InterPro" id="IPR005135">
    <property type="entry name" value="Endo/exonuclease/phosphatase"/>
</dbReference>
<name>A0A815ME89_ADIRI</name>
<dbReference type="CDD" id="cd01650">
    <property type="entry name" value="RT_nLTR_like"/>
    <property type="match status" value="1"/>
</dbReference>
<dbReference type="InterPro" id="IPR000477">
    <property type="entry name" value="RT_dom"/>
</dbReference>
<dbReference type="SUPFAM" id="SSF56219">
    <property type="entry name" value="DNase I-like"/>
    <property type="match status" value="1"/>
</dbReference>
<protein>
    <recommendedName>
        <fullName evidence="1">Reverse transcriptase domain-containing protein</fullName>
    </recommendedName>
</protein>
<evidence type="ECO:0000259" key="1">
    <source>
        <dbReference type="PROSITE" id="PS50878"/>
    </source>
</evidence>
<dbReference type="Pfam" id="PF03372">
    <property type="entry name" value="Exo_endo_phos"/>
    <property type="match status" value="1"/>
</dbReference>
<proteinExistence type="predicted"/>
<comment type="caution">
    <text evidence="2">The sequence shown here is derived from an EMBL/GenBank/DDBJ whole genome shotgun (WGS) entry which is preliminary data.</text>
</comment>
<dbReference type="EMBL" id="CAJNOR010003450">
    <property type="protein sequence ID" value="CAF1415277.1"/>
    <property type="molecule type" value="Genomic_DNA"/>
</dbReference>
<dbReference type="PROSITE" id="PS50878">
    <property type="entry name" value="RT_POL"/>
    <property type="match status" value="1"/>
</dbReference>
<dbReference type="InterPro" id="IPR052560">
    <property type="entry name" value="RdDP_mobile_element"/>
</dbReference>
<organism evidence="2 4">
    <name type="scientific">Adineta ricciae</name>
    <name type="common">Rotifer</name>
    <dbReference type="NCBI Taxonomy" id="249248"/>
    <lineage>
        <taxon>Eukaryota</taxon>
        <taxon>Metazoa</taxon>
        <taxon>Spiralia</taxon>
        <taxon>Gnathifera</taxon>
        <taxon>Rotifera</taxon>
        <taxon>Eurotatoria</taxon>
        <taxon>Bdelloidea</taxon>
        <taxon>Adinetida</taxon>
        <taxon>Adinetidae</taxon>
        <taxon>Adineta</taxon>
    </lineage>
</organism>
<dbReference type="InterPro" id="IPR036691">
    <property type="entry name" value="Endo/exonu/phosph_ase_sf"/>
</dbReference>
<dbReference type="EMBL" id="CAJNOJ010000923">
    <property type="protein sequence ID" value="CAF1533911.1"/>
    <property type="molecule type" value="Genomic_DNA"/>
</dbReference>
<reference evidence="2" key="1">
    <citation type="submission" date="2021-02" db="EMBL/GenBank/DDBJ databases">
        <authorList>
            <person name="Nowell W R."/>
        </authorList>
    </citation>
    <scope>NUCLEOTIDE SEQUENCE</scope>
</reference>
<keyword evidence="4" id="KW-1185">Reference proteome</keyword>
<dbReference type="OrthoDB" id="10014409at2759"/>
<dbReference type="PANTHER" id="PTHR36688:SF2">
    <property type="entry name" value="ENDONUCLEASE_EXONUCLEASE_PHOSPHATASE DOMAIN-CONTAINING PROTEIN"/>
    <property type="match status" value="1"/>
</dbReference>